<keyword evidence="4" id="KW-0411">Iron-sulfur</keyword>
<dbReference type="KEGG" id="cbv:U729_660"/>
<gene>
    <name evidence="6" type="ORF">U729_660</name>
</gene>
<evidence type="ECO:0000313" key="6">
    <source>
        <dbReference type="EMBL" id="AIY84640.1"/>
    </source>
</evidence>
<dbReference type="CDD" id="cd21128">
    <property type="entry name" value="SPASM_rSAM"/>
    <property type="match status" value="1"/>
</dbReference>
<dbReference type="STRING" id="1561.NPD11_2330"/>
<dbReference type="EMBL" id="CP006905">
    <property type="protein sequence ID" value="AIY84640.1"/>
    <property type="molecule type" value="Genomic_DNA"/>
</dbReference>
<dbReference type="InterPro" id="IPR023885">
    <property type="entry name" value="4Fe4S-binding_SPASM_dom"/>
</dbReference>
<dbReference type="PROSITE" id="PS51918">
    <property type="entry name" value="RADICAL_SAM"/>
    <property type="match status" value="1"/>
</dbReference>
<dbReference type="SMART" id="SM00729">
    <property type="entry name" value="Elp3"/>
    <property type="match status" value="1"/>
</dbReference>
<dbReference type="InterPro" id="IPR007197">
    <property type="entry name" value="rSAM"/>
</dbReference>
<evidence type="ECO:0000313" key="7">
    <source>
        <dbReference type="Proteomes" id="UP000030635"/>
    </source>
</evidence>
<dbReference type="GO" id="GO:0003824">
    <property type="term" value="F:catalytic activity"/>
    <property type="evidence" value="ECO:0007669"/>
    <property type="project" value="InterPro"/>
</dbReference>
<dbReference type="Pfam" id="PF04055">
    <property type="entry name" value="Radical_SAM"/>
    <property type="match status" value="1"/>
</dbReference>
<dbReference type="AlphaFoldDB" id="A0A0A7G0C1"/>
<dbReference type="SFLD" id="SFLDG01067">
    <property type="entry name" value="SPASM/twitch_domain_containing"/>
    <property type="match status" value="1"/>
</dbReference>
<dbReference type="SUPFAM" id="SSF102114">
    <property type="entry name" value="Radical SAM enzymes"/>
    <property type="match status" value="1"/>
</dbReference>
<evidence type="ECO:0000256" key="3">
    <source>
        <dbReference type="ARBA" id="ARBA00023004"/>
    </source>
</evidence>
<dbReference type="Gene3D" id="3.20.20.70">
    <property type="entry name" value="Aldolase class I"/>
    <property type="match status" value="1"/>
</dbReference>
<keyword evidence="3" id="KW-0408">Iron</keyword>
<keyword evidence="1" id="KW-0949">S-adenosyl-L-methionine</keyword>
<proteinExistence type="predicted"/>
<dbReference type="SFLD" id="SFLDS00029">
    <property type="entry name" value="Radical_SAM"/>
    <property type="match status" value="1"/>
</dbReference>
<dbReference type="InterPro" id="IPR058240">
    <property type="entry name" value="rSAM_sf"/>
</dbReference>
<dbReference type="OrthoDB" id="9782387at2"/>
<evidence type="ECO:0000259" key="5">
    <source>
        <dbReference type="PROSITE" id="PS51918"/>
    </source>
</evidence>
<dbReference type="InterPro" id="IPR006638">
    <property type="entry name" value="Elp3/MiaA/NifB-like_rSAM"/>
</dbReference>
<reference evidence="6 7" key="1">
    <citation type="journal article" date="2015" name="Infect. Genet. Evol.">
        <title>Genomic sequences of six botulinum neurotoxin-producing strains representing three clostridial species illustrate the mobility and diversity of botulinum neurotoxin genes.</title>
        <authorList>
            <person name="Smith T.J."/>
            <person name="Hill K.K."/>
            <person name="Xie G."/>
            <person name="Foley B.T."/>
            <person name="Williamson C.H."/>
            <person name="Foster J.T."/>
            <person name="Johnson S.L."/>
            <person name="Chertkov O."/>
            <person name="Teshima H."/>
            <person name="Gibbons H.S."/>
            <person name="Johnsky L.A."/>
            <person name="Karavis M.A."/>
            <person name="Smith L.A."/>
        </authorList>
    </citation>
    <scope>NUCLEOTIDE SEQUENCE [LARGE SCALE GENOMIC DNA]</scope>
    <source>
        <strain evidence="6">Sullivan</strain>
    </source>
</reference>
<dbReference type="PANTHER" id="PTHR43524">
    <property type="entry name" value="RADICAL SAM SUPERFAMILY PROTEIN"/>
    <property type="match status" value="1"/>
</dbReference>
<dbReference type="GO" id="GO:0046872">
    <property type="term" value="F:metal ion binding"/>
    <property type="evidence" value="ECO:0007669"/>
    <property type="project" value="UniProtKB-KW"/>
</dbReference>
<feature type="domain" description="Radical SAM core" evidence="5">
    <location>
        <begin position="108"/>
        <end position="316"/>
    </location>
</feature>
<dbReference type="GO" id="GO:0051536">
    <property type="term" value="F:iron-sulfur cluster binding"/>
    <property type="evidence" value="ECO:0007669"/>
    <property type="project" value="UniProtKB-KW"/>
</dbReference>
<evidence type="ECO:0000256" key="2">
    <source>
        <dbReference type="ARBA" id="ARBA00022723"/>
    </source>
</evidence>
<organism evidence="6 7">
    <name type="scientific">Clostridium baratii str. Sullivan</name>
    <dbReference type="NCBI Taxonomy" id="1415775"/>
    <lineage>
        <taxon>Bacteria</taxon>
        <taxon>Bacillati</taxon>
        <taxon>Bacillota</taxon>
        <taxon>Clostridia</taxon>
        <taxon>Eubacteriales</taxon>
        <taxon>Clostridiaceae</taxon>
        <taxon>Clostridium</taxon>
    </lineage>
</organism>
<evidence type="ECO:0000256" key="1">
    <source>
        <dbReference type="ARBA" id="ARBA00022691"/>
    </source>
</evidence>
<keyword evidence="2" id="KW-0479">Metal-binding</keyword>
<dbReference type="Proteomes" id="UP000030635">
    <property type="component" value="Chromosome"/>
</dbReference>
<dbReference type="InterPro" id="IPR013785">
    <property type="entry name" value="Aldolase_TIM"/>
</dbReference>
<evidence type="ECO:0000256" key="4">
    <source>
        <dbReference type="ARBA" id="ARBA00023014"/>
    </source>
</evidence>
<accession>A0A0A7G0C1</accession>
<dbReference type="HOGENOM" id="CLU_044700_0_0_9"/>
<protein>
    <submittedName>
        <fullName evidence="6">Radical SAM superfamily protein</fullName>
    </submittedName>
</protein>
<keyword evidence="7" id="KW-1185">Reference proteome</keyword>
<name>A0A0A7G0C1_9CLOT</name>
<sequence length="461" mass="53143">MGIKDTITKGTKEAIIKAGVQILEKDPENNVDKIFSIIRKGVRDEFSKEGIDEVERYYNEMPVVHDFIQDILKTTNKNCLTKFFANFVGNSMWYGIPKREKMGEKLDTKIPYTILISPSMRCNLRCTGCYAANYSKKDDIQFEEVDRLIKEARDLGIYYIVVLGGEPFFNESMLDIYEKYNDMYFTPFTNGTLFDEKLANRLAELGNVMPMFSLEGFKEQTEGRRGEGVFDSVMKGMDLLREKGIPFGVSSATARNNIDIVTSDKYIDMLVEKGARMIWYFMFMPVGDEPIKDMELMLTPEQRLKLGKRTREIRMNKKIFPIDFFNDAPYVGGCIAGKYYCHINSKEDVEPCIFSHFATDNVKGKPLAEVFQSAYFKELRKRQPYNKNLLMPCPMIDNPQQIREIVKVTGAKATHPSAELMVTDKEFMDKLDNLANEFSEYAEKEFQEEFNGTGNYDFSRG</sequence>
<dbReference type="Pfam" id="PF13186">
    <property type="entry name" value="SPASM"/>
    <property type="match status" value="1"/>
</dbReference>
<dbReference type="RefSeq" id="WP_039311600.1">
    <property type="nucleotide sequence ID" value="NZ_CP006905.1"/>
</dbReference>
<dbReference type="PANTHER" id="PTHR43524:SF1">
    <property type="entry name" value="RADICAL SAM SUPERFAMILY PROTEIN"/>
    <property type="match status" value="1"/>
</dbReference>
<dbReference type="CDD" id="cd01335">
    <property type="entry name" value="Radical_SAM"/>
    <property type="match status" value="1"/>
</dbReference>
<dbReference type="eggNOG" id="COG0535">
    <property type="taxonomic scope" value="Bacteria"/>
</dbReference>